<keyword evidence="2" id="KW-1133">Transmembrane helix</keyword>
<dbReference type="Proteomes" id="UP000054567">
    <property type="component" value="Unassembled WGS sequence"/>
</dbReference>
<feature type="transmembrane region" description="Helical" evidence="2">
    <location>
        <begin position="64"/>
        <end position="86"/>
    </location>
</feature>
<reference evidence="4" key="2">
    <citation type="journal article" date="2009" name="Genome Res.">
        <title>Comparative genomic analyses of the human fungal pathogens Coccidioides and their relatives.</title>
        <authorList>
            <person name="Sharpton T.J."/>
            <person name="Stajich J.E."/>
            <person name="Rounsley S.D."/>
            <person name="Gardner M.J."/>
            <person name="Wortman J.R."/>
            <person name="Jordar V.S."/>
            <person name="Maiti R."/>
            <person name="Kodira C.D."/>
            <person name="Neafsey D.E."/>
            <person name="Zeng Q."/>
            <person name="Hung C.-Y."/>
            <person name="McMahan C."/>
            <person name="Muszewska A."/>
            <person name="Grynberg M."/>
            <person name="Mandel M.A."/>
            <person name="Kellner E.M."/>
            <person name="Barker B.M."/>
            <person name="Galgiani J.N."/>
            <person name="Orbach M.J."/>
            <person name="Kirkland T.N."/>
            <person name="Cole G.T."/>
            <person name="Henn M.R."/>
            <person name="Birren B.W."/>
            <person name="Taylor J.W."/>
        </authorList>
    </citation>
    <scope>NUCLEOTIDE SEQUENCE [LARGE SCALE GENOMIC DNA]</scope>
    <source>
        <strain evidence="4">RMSCC 3488</strain>
    </source>
</reference>
<dbReference type="EMBL" id="DS268109">
    <property type="protein sequence ID" value="KMM65658.1"/>
    <property type="molecule type" value="Genomic_DNA"/>
</dbReference>
<evidence type="ECO:0000313" key="3">
    <source>
        <dbReference type="EMBL" id="KMM65658.1"/>
    </source>
</evidence>
<dbReference type="OrthoDB" id="4509729at2759"/>
<evidence type="ECO:0000313" key="4">
    <source>
        <dbReference type="Proteomes" id="UP000054567"/>
    </source>
</evidence>
<keyword evidence="2" id="KW-0472">Membrane</keyword>
<keyword evidence="2" id="KW-0812">Transmembrane</keyword>
<dbReference type="AlphaFoldDB" id="A0A0J6F664"/>
<proteinExistence type="predicted"/>
<feature type="region of interest" description="Disordered" evidence="1">
    <location>
        <begin position="103"/>
        <end position="122"/>
    </location>
</feature>
<dbReference type="VEuPathDB" id="FungiDB:CPAG_02004"/>
<reference evidence="4" key="3">
    <citation type="journal article" date="2010" name="Genome Res.">
        <title>Population genomic sequencing of Coccidioides fungi reveals recent hybridization and transposon control.</title>
        <authorList>
            <person name="Neafsey D.E."/>
            <person name="Barker B.M."/>
            <person name="Sharpton T.J."/>
            <person name="Stajich J.E."/>
            <person name="Park D.J."/>
            <person name="Whiston E."/>
            <person name="Hung C.-Y."/>
            <person name="McMahan C."/>
            <person name="White J."/>
            <person name="Sykes S."/>
            <person name="Heiman D."/>
            <person name="Young S."/>
            <person name="Zeng Q."/>
            <person name="Abouelleil A."/>
            <person name="Aftuck L."/>
            <person name="Bessette D."/>
            <person name="Brown A."/>
            <person name="FitzGerald M."/>
            <person name="Lui A."/>
            <person name="Macdonald J.P."/>
            <person name="Priest M."/>
            <person name="Orbach M.J."/>
            <person name="Galgiani J.N."/>
            <person name="Kirkland T.N."/>
            <person name="Cole G.T."/>
            <person name="Birren B.W."/>
            <person name="Henn M.R."/>
            <person name="Taylor J.W."/>
            <person name="Rounsley S.D."/>
        </authorList>
    </citation>
    <scope>NUCLEOTIDE SEQUENCE [LARGE SCALE GENOMIC DNA]</scope>
    <source>
        <strain evidence="4">RMSCC 3488</strain>
    </source>
</reference>
<evidence type="ECO:0000256" key="2">
    <source>
        <dbReference type="SAM" id="Phobius"/>
    </source>
</evidence>
<name>A0A0J6F664_COCPO</name>
<reference evidence="3 4" key="1">
    <citation type="submission" date="2007-06" db="EMBL/GenBank/DDBJ databases">
        <title>The Genome Sequence of Coccidioides posadasii RMSCC_3488.</title>
        <authorList>
            <consortium name="Coccidioides Genome Resources Consortium"/>
            <consortium name="The Broad Institute Genome Sequencing Platform"/>
            <person name="Henn M.R."/>
            <person name="Sykes S."/>
            <person name="Young S."/>
            <person name="Jaffe D."/>
            <person name="Berlin A."/>
            <person name="Alvarez P."/>
            <person name="Butler J."/>
            <person name="Gnerre S."/>
            <person name="Grabherr M."/>
            <person name="Mauceli E."/>
            <person name="Brockman W."/>
            <person name="Kodira C."/>
            <person name="Alvarado L."/>
            <person name="Zeng Q."/>
            <person name="Crawford M."/>
            <person name="Antoine C."/>
            <person name="Devon K."/>
            <person name="Galgiani J."/>
            <person name="Orsborn K."/>
            <person name="Lewis M.L."/>
            <person name="Nusbaum C."/>
            <person name="Galagan J."/>
            <person name="Birren B."/>
        </authorList>
    </citation>
    <scope>NUCLEOTIDE SEQUENCE [LARGE SCALE GENOMIC DNA]</scope>
    <source>
        <strain evidence="3 4">RMSCC 3488</strain>
    </source>
</reference>
<organism evidence="3 4">
    <name type="scientific">Coccidioides posadasii RMSCC 3488</name>
    <dbReference type="NCBI Taxonomy" id="454284"/>
    <lineage>
        <taxon>Eukaryota</taxon>
        <taxon>Fungi</taxon>
        <taxon>Dikarya</taxon>
        <taxon>Ascomycota</taxon>
        <taxon>Pezizomycotina</taxon>
        <taxon>Eurotiomycetes</taxon>
        <taxon>Eurotiomycetidae</taxon>
        <taxon>Onygenales</taxon>
        <taxon>Onygenaceae</taxon>
        <taxon>Coccidioides</taxon>
    </lineage>
</organism>
<evidence type="ECO:0000256" key="1">
    <source>
        <dbReference type="SAM" id="MobiDB-lite"/>
    </source>
</evidence>
<accession>A0A0J6F664</accession>
<sequence length="214" mass="23246">MVETRAEHRTVEAGSAFSYVMKVPPAAPGPFFDLRNLNRVLESQTDRLISLVGGRFLENIRRQAALNSISSPFFPITIAAFFIAAFSPTQLLPFFPIDSPSQPAINSRPHPNSRYASTPPASSLFSDSVDSRISSMLQQDINKSNDSDYQLKLALTDLLNCSDIKSDQELDAKAASCGANNKSYYLPYPSSLASLLSAMKNGAASVFWEANTGG</sequence>
<protein>
    <submittedName>
        <fullName evidence="3">Uncharacterized protein</fullName>
    </submittedName>
</protein>
<gene>
    <name evidence="3" type="ORF">CPAG_02004</name>
</gene>